<dbReference type="Proteomes" id="UP000821853">
    <property type="component" value="Unassembled WGS sequence"/>
</dbReference>
<accession>A0A9J6GR82</accession>
<dbReference type="OrthoDB" id="6510848at2759"/>
<proteinExistence type="predicted"/>
<name>A0A9J6GR82_HAELO</name>
<dbReference type="EMBL" id="JABSTR010000008">
    <property type="protein sequence ID" value="KAH9376780.1"/>
    <property type="molecule type" value="Genomic_DNA"/>
</dbReference>
<comment type="caution">
    <text evidence="1">The sequence shown here is derived from an EMBL/GenBank/DDBJ whole genome shotgun (WGS) entry which is preliminary data.</text>
</comment>
<dbReference type="VEuPathDB" id="VectorBase:HLOH_059605"/>
<sequence length="470" mass="52550">MMVAVLNLHGARSEQKWGELTKQMRDEHIAVFAVIETHLREEEAPPNCKRSAAALVQTSIRRANKQFMEELKAAGRQAPKRFWQKIKRDARTVTGTSLRAPEGNTVEEKGCLPELQQLLDTCAMGMTERHLVFKPAKCVVMAWGVEAQQTTSTWHLPRPTIHLVPTAKYLGMRLTTRTSCYLAERESELKARASRSKGMLVRQSLWSFNRALWKLVVMPGITYGNAGLCLSSGTREFLERCQRWVRRLALGTHGQCTTEAVQGVIGEAVVKASNENGLLRLPVTNVTRQTLQHTIYASQPTRWTKRTRALRDRFGLPAATLVTVNPSREVVRAQMQRSEKAEWLGLATSKPSLLVYCTYKENIRRETLFDNSRCNGLLAEARAGVLRTRVWRAGFTAGLSTTCALCGGAEETIAHVVVNCPDILPAARTPAVRVALGFAEEATETERGEVVDVTKRRLKHCWSHGAPRQT</sequence>
<dbReference type="AlphaFoldDB" id="A0A9J6GR82"/>
<evidence type="ECO:0000313" key="2">
    <source>
        <dbReference type="Proteomes" id="UP000821853"/>
    </source>
</evidence>
<evidence type="ECO:0000313" key="1">
    <source>
        <dbReference type="EMBL" id="KAH9376780.1"/>
    </source>
</evidence>
<gene>
    <name evidence="1" type="ORF">HPB48_017878</name>
</gene>
<protein>
    <recommendedName>
        <fullName evidence="3">Tick transposon</fullName>
    </recommendedName>
</protein>
<reference evidence="1 2" key="1">
    <citation type="journal article" date="2020" name="Cell">
        <title>Large-Scale Comparative Analyses of Tick Genomes Elucidate Their Genetic Diversity and Vector Capacities.</title>
        <authorList>
            <consortium name="Tick Genome and Microbiome Consortium (TIGMIC)"/>
            <person name="Jia N."/>
            <person name="Wang J."/>
            <person name="Shi W."/>
            <person name="Du L."/>
            <person name="Sun Y."/>
            <person name="Zhan W."/>
            <person name="Jiang J.F."/>
            <person name="Wang Q."/>
            <person name="Zhang B."/>
            <person name="Ji P."/>
            <person name="Bell-Sakyi L."/>
            <person name="Cui X.M."/>
            <person name="Yuan T.T."/>
            <person name="Jiang B.G."/>
            <person name="Yang W.F."/>
            <person name="Lam T.T."/>
            <person name="Chang Q.C."/>
            <person name="Ding S.J."/>
            <person name="Wang X.J."/>
            <person name="Zhu J.G."/>
            <person name="Ruan X.D."/>
            <person name="Zhao L."/>
            <person name="Wei J.T."/>
            <person name="Ye R.Z."/>
            <person name="Que T.C."/>
            <person name="Du C.H."/>
            <person name="Zhou Y.H."/>
            <person name="Cheng J.X."/>
            <person name="Dai P.F."/>
            <person name="Guo W.B."/>
            <person name="Han X.H."/>
            <person name="Huang E.J."/>
            <person name="Li L.F."/>
            <person name="Wei W."/>
            <person name="Gao Y.C."/>
            <person name="Liu J.Z."/>
            <person name="Shao H.Z."/>
            <person name="Wang X."/>
            <person name="Wang C.C."/>
            <person name="Yang T.C."/>
            <person name="Huo Q.B."/>
            <person name="Li W."/>
            <person name="Chen H.Y."/>
            <person name="Chen S.E."/>
            <person name="Zhou L.G."/>
            <person name="Ni X.B."/>
            <person name="Tian J.H."/>
            <person name="Sheng Y."/>
            <person name="Liu T."/>
            <person name="Pan Y.S."/>
            <person name="Xia L.Y."/>
            <person name="Li J."/>
            <person name="Zhao F."/>
            <person name="Cao W.C."/>
        </authorList>
    </citation>
    <scope>NUCLEOTIDE SEQUENCE [LARGE SCALE GENOMIC DNA]</scope>
    <source>
        <strain evidence="1">HaeL-2018</strain>
    </source>
</reference>
<organism evidence="1 2">
    <name type="scientific">Haemaphysalis longicornis</name>
    <name type="common">Bush tick</name>
    <dbReference type="NCBI Taxonomy" id="44386"/>
    <lineage>
        <taxon>Eukaryota</taxon>
        <taxon>Metazoa</taxon>
        <taxon>Ecdysozoa</taxon>
        <taxon>Arthropoda</taxon>
        <taxon>Chelicerata</taxon>
        <taxon>Arachnida</taxon>
        <taxon>Acari</taxon>
        <taxon>Parasitiformes</taxon>
        <taxon>Ixodida</taxon>
        <taxon>Ixodoidea</taxon>
        <taxon>Ixodidae</taxon>
        <taxon>Haemaphysalinae</taxon>
        <taxon>Haemaphysalis</taxon>
    </lineage>
</organism>
<evidence type="ECO:0008006" key="3">
    <source>
        <dbReference type="Google" id="ProtNLM"/>
    </source>
</evidence>
<keyword evidence="2" id="KW-1185">Reference proteome</keyword>